<reference evidence="1 2" key="1">
    <citation type="submission" date="2018-10" db="EMBL/GenBank/DDBJ databases">
        <authorList>
            <person name="Ekblom R."/>
            <person name="Jareborg N."/>
        </authorList>
    </citation>
    <scope>NUCLEOTIDE SEQUENCE [LARGE SCALE GENOMIC DNA]</scope>
    <source>
        <tissue evidence="1">Muscle</tissue>
    </source>
</reference>
<name>A0A9X9Q1Q4_GULGU</name>
<dbReference type="EMBL" id="CYRY02020255">
    <property type="protein sequence ID" value="VCW97002.1"/>
    <property type="molecule type" value="Genomic_DNA"/>
</dbReference>
<gene>
    <name evidence="1" type="ORF">BN2614_LOCUS1</name>
</gene>
<comment type="caution">
    <text evidence="1">The sequence shown here is derived from an EMBL/GenBank/DDBJ whole genome shotgun (WGS) entry which is preliminary data.</text>
</comment>
<proteinExistence type="predicted"/>
<accession>A0A9X9Q1Q4</accession>
<organism evidence="1 2">
    <name type="scientific">Gulo gulo</name>
    <name type="common">Wolverine</name>
    <name type="synonym">Gluton</name>
    <dbReference type="NCBI Taxonomy" id="48420"/>
    <lineage>
        <taxon>Eukaryota</taxon>
        <taxon>Metazoa</taxon>
        <taxon>Chordata</taxon>
        <taxon>Craniata</taxon>
        <taxon>Vertebrata</taxon>
        <taxon>Euteleostomi</taxon>
        <taxon>Mammalia</taxon>
        <taxon>Eutheria</taxon>
        <taxon>Laurasiatheria</taxon>
        <taxon>Carnivora</taxon>
        <taxon>Caniformia</taxon>
        <taxon>Musteloidea</taxon>
        <taxon>Mustelidae</taxon>
        <taxon>Guloninae</taxon>
        <taxon>Gulo</taxon>
    </lineage>
</organism>
<evidence type="ECO:0000313" key="1">
    <source>
        <dbReference type="EMBL" id="VCW97002.1"/>
    </source>
</evidence>
<dbReference type="AlphaFoldDB" id="A0A9X9Q1Q4"/>
<dbReference type="Proteomes" id="UP000269945">
    <property type="component" value="Unassembled WGS sequence"/>
</dbReference>
<sequence>MGRYKNSAVENVYLMTYWDNDGESKGHQR</sequence>
<feature type="non-terminal residue" evidence="1">
    <location>
        <position position="29"/>
    </location>
</feature>
<keyword evidence="2" id="KW-1185">Reference proteome</keyword>
<protein>
    <submittedName>
        <fullName evidence="1">Uncharacterized protein</fullName>
    </submittedName>
</protein>
<evidence type="ECO:0000313" key="2">
    <source>
        <dbReference type="Proteomes" id="UP000269945"/>
    </source>
</evidence>